<name>A0A6I2MDT5_9BACI</name>
<dbReference type="InterPro" id="IPR009492">
    <property type="entry name" value="TniQ"/>
</dbReference>
<sequence>MQHAYFPKLYNDELLYSWFARYHELTCNFNNKQTQRDLFNSNSSLAVPDLPTNLDYFYGTIKHFNGSSLTTLIHEHTLFRYYTAFTSDAVRKIVFEAMKTRKYPRLIHNITGIMASSIKEWTYFRYCPRCVEENMSLSGEIYWKCSQQLPGVYVCIKHKAFLLDSTVRFRNQRRNEFRAAKYTTFSKLEKIQDYSLKTNDFFYILARESNDLIENNYYFSLEQVKSLYKDLIMENGYATIFGTINQQSLGGEFIHYYGEEFLKAVQSMVYPENQNCWLKEITRKHRKVFHPIRHLLLLHFFGIKANSISSTKKREVYAPFGKSPFVCLNKASDHYKKSVVKNVEVKMCKETKRPLGIFQCDCGFVYSRKGPDPHKYNQHEIGQVRKFGDVWIEKLKLCIFTEKMTFAETARVLNCDVGTVKKYINLDDNQKAAPKKLDDIERKKQEWQFLMNSNVELSITEIRKENPALYAYLYRNDRAWLMSKSPKKSYKRQIRNRINWEYRDAEIVGLINEAIKSLLKNNKPVYISISRIGKEISKLALLQKHLDKLPDTKQLLSEIIETRDEFQVRRVQWACNQIIDKGDKLIEWKIRRIAGLNDKTSKKVNQAILNQINQQNTY</sequence>
<keyword evidence="4" id="KW-1185">Reference proteome</keyword>
<dbReference type="InterPro" id="IPR032750">
    <property type="entry name" value="TnsD_C"/>
</dbReference>
<feature type="domain" description="TniQ" evidence="1">
    <location>
        <begin position="5"/>
        <end position="162"/>
    </location>
</feature>
<proteinExistence type="predicted"/>
<evidence type="ECO:0000259" key="1">
    <source>
        <dbReference type="Pfam" id="PF06527"/>
    </source>
</evidence>
<comment type="caution">
    <text evidence="3">The sequence shown here is derived from an EMBL/GenBank/DDBJ whole genome shotgun (WGS) entry which is preliminary data.</text>
</comment>
<protein>
    <submittedName>
        <fullName evidence="3">Uncharacterized protein</fullName>
    </submittedName>
</protein>
<gene>
    <name evidence="3" type="ORF">GJU41_21335</name>
</gene>
<feature type="domain" description="Transposon Tn7 transposition protein TnsD C-terminal" evidence="2">
    <location>
        <begin position="205"/>
        <end position="556"/>
    </location>
</feature>
<dbReference type="RefSeq" id="WP_154319513.1">
    <property type="nucleotide sequence ID" value="NZ_CAJGAA010000011.1"/>
</dbReference>
<dbReference type="Pfam" id="PF15978">
    <property type="entry name" value="TnsD"/>
    <property type="match status" value="1"/>
</dbReference>
<accession>A0A6I2MDT5</accession>
<dbReference type="EMBL" id="WKKF01000013">
    <property type="protein sequence ID" value="MRX56495.1"/>
    <property type="molecule type" value="Genomic_DNA"/>
</dbReference>
<evidence type="ECO:0000313" key="3">
    <source>
        <dbReference type="EMBL" id="MRX56495.1"/>
    </source>
</evidence>
<evidence type="ECO:0000259" key="2">
    <source>
        <dbReference type="Pfam" id="PF15978"/>
    </source>
</evidence>
<dbReference type="AlphaFoldDB" id="A0A6I2MDT5"/>
<reference evidence="3 4" key="1">
    <citation type="submission" date="2019-11" db="EMBL/GenBank/DDBJ databases">
        <title>Bacillus idriensis genome.</title>
        <authorList>
            <person name="Konopka E.N."/>
            <person name="Newman J.D."/>
        </authorList>
    </citation>
    <scope>NUCLEOTIDE SEQUENCE [LARGE SCALE GENOMIC DNA]</scope>
    <source>
        <strain evidence="3 4">DSM 19097</strain>
    </source>
</reference>
<organism evidence="3 4">
    <name type="scientific">Metabacillus idriensis</name>
    <dbReference type="NCBI Taxonomy" id="324768"/>
    <lineage>
        <taxon>Bacteria</taxon>
        <taxon>Bacillati</taxon>
        <taxon>Bacillota</taxon>
        <taxon>Bacilli</taxon>
        <taxon>Bacillales</taxon>
        <taxon>Bacillaceae</taxon>
        <taxon>Metabacillus</taxon>
    </lineage>
</organism>
<evidence type="ECO:0000313" key="4">
    <source>
        <dbReference type="Proteomes" id="UP000441585"/>
    </source>
</evidence>
<dbReference type="Proteomes" id="UP000441585">
    <property type="component" value="Unassembled WGS sequence"/>
</dbReference>
<dbReference type="Pfam" id="PF06527">
    <property type="entry name" value="TniQ"/>
    <property type="match status" value="1"/>
</dbReference>